<dbReference type="EMBL" id="FULE01000055">
    <property type="protein sequence ID" value="SJN59766.1"/>
    <property type="molecule type" value="Genomic_DNA"/>
</dbReference>
<dbReference type="RefSeq" id="WP_077337519.1">
    <property type="nucleotide sequence ID" value="NZ_FULE01000055.1"/>
</dbReference>
<dbReference type="GO" id="GO:0033712">
    <property type="term" value="F:1,5-anhydro-D-fructose reductase (1,5-anhydro-D-mannitol-forming) activity"/>
    <property type="evidence" value="ECO:0007669"/>
    <property type="project" value="UniProtKB-EC"/>
</dbReference>
<evidence type="ECO:0000313" key="5">
    <source>
        <dbReference type="Proteomes" id="UP000188276"/>
    </source>
</evidence>
<accession>A0A1R4LT46</accession>
<dbReference type="Gene3D" id="3.40.50.720">
    <property type="entry name" value="NAD(P)-binding Rossmann-like Domain"/>
    <property type="match status" value="1"/>
</dbReference>
<dbReference type="GO" id="GO:0000166">
    <property type="term" value="F:nucleotide binding"/>
    <property type="evidence" value="ECO:0007669"/>
    <property type="project" value="InterPro"/>
</dbReference>
<organism evidence="4 5">
    <name type="scientific">Vibrio ruber (strain DSM 16370 / JCM 11486 / BCRC 17186 / CECT 7878 / LMG 23124 / VR1)</name>
    <dbReference type="NCBI Taxonomy" id="1123498"/>
    <lineage>
        <taxon>Bacteria</taxon>
        <taxon>Pseudomonadati</taxon>
        <taxon>Pseudomonadota</taxon>
        <taxon>Gammaproteobacteria</taxon>
        <taxon>Vibrionales</taxon>
        <taxon>Vibrionaceae</taxon>
        <taxon>Vibrio</taxon>
    </lineage>
</organism>
<dbReference type="InterPro" id="IPR000683">
    <property type="entry name" value="Gfo/Idh/MocA-like_OxRdtase_N"/>
</dbReference>
<proteinExistence type="inferred from homology"/>
<keyword evidence="5" id="KW-1185">Reference proteome</keyword>
<evidence type="ECO:0000256" key="1">
    <source>
        <dbReference type="ARBA" id="ARBA00010928"/>
    </source>
</evidence>
<name>A0A1R4LT46_VIBR1</name>
<feature type="domain" description="Gfo/Idh/MocA-like oxidoreductase N-terminal" evidence="3">
    <location>
        <begin position="6"/>
        <end position="122"/>
    </location>
</feature>
<reference evidence="5" key="1">
    <citation type="submission" date="2017-02" db="EMBL/GenBank/DDBJ databases">
        <authorList>
            <person name="Rodrigo-Torres L."/>
            <person name="Arahal R.D."/>
            <person name="Lucena T."/>
        </authorList>
    </citation>
    <scope>NUCLEOTIDE SEQUENCE [LARGE SCALE GENOMIC DNA]</scope>
    <source>
        <strain evidence="5">CECT 7878</strain>
    </source>
</reference>
<evidence type="ECO:0000259" key="3">
    <source>
        <dbReference type="Pfam" id="PF01408"/>
    </source>
</evidence>
<evidence type="ECO:0000313" key="4">
    <source>
        <dbReference type="EMBL" id="SJN59766.1"/>
    </source>
</evidence>
<sequence>MMNKKVRWGIAGLGEIAHRFVKDLTQHVPNGELYAVAARNQLRADAFANEFKCQRSYGSYQALAQDSNVDVVYIATLHPFHRSMVELFLKHGKHVLVEKPAFTNVDDWDAMSSLANEKGLLLVEAMKSVAFPAYQSLRQFILDNQIKINSVEAAFGNWHDFDSQLRIFNPDLCGGATLDVGVYALWLYVDLCHLMQRPVCKPSVKYITDNAHSEVDETVEFMFDGEVKGRIGASITRDLKREAIIKGSELEIVIHDKWWNPQNIDLFYQGKNHRITSPARGGGFEYEIEHVSSLILNHEYQSDVIPAETSRKVIAMMESSLVENGFAHLVHSIG</sequence>
<dbReference type="STRING" id="1123498.VR7878_03663"/>
<dbReference type="EC" id="1.1.1.292" evidence="4"/>
<evidence type="ECO:0000256" key="2">
    <source>
        <dbReference type="ARBA" id="ARBA00023002"/>
    </source>
</evidence>
<keyword evidence="2 4" id="KW-0560">Oxidoreductase</keyword>
<dbReference type="Pfam" id="PF01408">
    <property type="entry name" value="GFO_IDH_MocA"/>
    <property type="match status" value="1"/>
</dbReference>
<dbReference type="Proteomes" id="UP000188276">
    <property type="component" value="Unassembled WGS sequence"/>
</dbReference>
<gene>
    <name evidence="4" type="primary">afr</name>
    <name evidence="4" type="ORF">VR7878_03663</name>
</gene>
<dbReference type="AlphaFoldDB" id="A0A1R4LT46"/>
<dbReference type="SUPFAM" id="SSF51735">
    <property type="entry name" value="NAD(P)-binding Rossmann-fold domains"/>
    <property type="match status" value="1"/>
</dbReference>
<protein>
    <submittedName>
        <fullName evidence="4">1,5-anhydro-D-fructose reductase</fullName>
        <ecNumber evidence="4">1.1.1.292</ecNumber>
    </submittedName>
</protein>
<dbReference type="PANTHER" id="PTHR22604:SF105">
    <property type="entry name" value="TRANS-1,2-DIHYDROBENZENE-1,2-DIOL DEHYDROGENASE"/>
    <property type="match status" value="1"/>
</dbReference>
<dbReference type="InterPro" id="IPR036291">
    <property type="entry name" value="NAD(P)-bd_dom_sf"/>
</dbReference>
<comment type="similarity">
    <text evidence="1">Belongs to the Gfo/Idh/MocA family.</text>
</comment>
<dbReference type="Gene3D" id="3.30.360.10">
    <property type="entry name" value="Dihydrodipicolinate Reductase, domain 2"/>
    <property type="match status" value="1"/>
</dbReference>
<dbReference type="InterPro" id="IPR050984">
    <property type="entry name" value="Gfo/Idh/MocA_domain"/>
</dbReference>
<dbReference type="OrthoDB" id="9774191at2"/>
<dbReference type="SUPFAM" id="SSF55347">
    <property type="entry name" value="Glyceraldehyde-3-phosphate dehydrogenase-like, C-terminal domain"/>
    <property type="match status" value="1"/>
</dbReference>
<dbReference type="PANTHER" id="PTHR22604">
    <property type="entry name" value="OXIDOREDUCTASES"/>
    <property type="match status" value="1"/>
</dbReference>